<proteinExistence type="predicted"/>
<keyword evidence="2" id="KW-1185">Reference proteome</keyword>
<protein>
    <submittedName>
        <fullName evidence="1">Uncharacterized protein</fullName>
    </submittedName>
</protein>
<gene>
    <name evidence="1" type="ORF">ISP25_19000</name>
</gene>
<evidence type="ECO:0000313" key="1">
    <source>
        <dbReference type="EMBL" id="MFK2879163.1"/>
    </source>
</evidence>
<sequence>MNVSSIYGTQWQSASGLVTSGYAQYQKQPVGSQVVPAAAASSITTEHAGQMAAAIAAAMAQLGLTASPGQTANGTTPAQGNTSATVLPGSRQVRQYKDMASTFSSLARALESSASGTSAAASQPSGLTSTFQNLWTSLGATPGTSTGSSGAPAIPSLPAFLQSLASNFGESGISGLRGVFVDTVA</sequence>
<dbReference type="Proteomes" id="UP001620339">
    <property type="component" value="Unassembled WGS sequence"/>
</dbReference>
<dbReference type="EMBL" id="JADIKK010000008">
    <property type="protein sequence ID" value="MFK2879163.1"/>
    <property type="molecule type" value="Genomic_DNA"/>
</dbReference>
<accession>A0ABW8JA33</accession>
<name>A0ABW8JA33_9GAMM</name>
<comment type="caution">
    <text evidence="1">The sequence shown here is derived from an EMBL/GenBank/DDBJ whole genome shotgun (WGS) entry which is preliminary data.</text>
</comment>
<dbReference type="RefSeq" id="WP_404616010.1">
    <property type="nucleotide sequence ID" value="NZ_JADIKK010000008.1"/>
</dbReference>
<organism evidence="1 2">
    <name type="scientific">Rhodanobacter hydrolyticus</name>
    <dbReference type="NCBI Taxonomy" id="2250595"/>
    <lineage>
        <taxon>Bacteria</taxon>
        <taxon>Pseudomonadati</taxon>
        <taxon>Pseudomonadota</taxon>
        <taxon>Gammaproteobacteria</taxon>
        <taxon>Lysobacterales</taxon>
        <taxon>Rhodanobacteraceae</taxon>
        <taxon>Rhodanobacter</taxon>
    </lineage>
</organism>
<evidence type="ECO:0000313" key="2">
    <source>
        <dbReference type="Proteomes" id="UP001620339"/>
    </source>
</evidence>
<reference evidence="1 2" key="1">
    <citation type="submission" date="2020-10" db="EMBL/GenBank/DDBJ databases">
        <title>Phylogeny of dyella-like bacteria.</title>
        <authorList>
            <person name="Fu J."/>
        </authorList>
    </citation>
    <scope>NUCLEOTIDE SEQUENCE [LARGE SCALE GENOMIC DNA]</scope>
    <source>
        <strain evidence="1 2">KACC 19113</strain>
    </source>
</reference>